<feature type="region of interest" description="Disordered" evidence="1">
    <location>
        <begin position="69"/>
        <end position="112"/>
    </location>
</feature>
<reference evidence="2 3" key="1">
    <citation type="journal article" date="2014" name="PLoS Genet.">
        <title>Phylogenetically driven sequencing of extremely halophilic archaea reveals strategies for static and dynamic osmo-response.</title>
        <authorList>
            <person name="Becker E.A."/>
            <person name="Seitzer P.M."/>
            <person name="Tritt A."/>
            <person name="Larsen D."/>
            <person name="Krusor M."/>
            <person name="Yao A.I."/>
            <person name="Wu D."/>
            <person name="Madern D."/>
            <person name="Eisen J.A."/>
            <person name="Darling A.E."/>
            <person name="Facciotti M.T."/>
        </authorList>
    </citation>
    <scope>NUCLEOTIDE SEQUENCE [LARGE SCALE GENOMIC DNA]</scope>
    <source>
        <strain evidence="2 3">2-9-1</strain>
    </source>
</reference>
<protein>
    <submittedName>
        <fullName evidence="2">AbrB family transcriptional regulator</fullName>
    </submittedName>
</protein>
<evidence type="ECO:0000256" key="1">
    <source>
        <dbReference type="SAM" id="MobiDB-lite"/>
    </source>
</evidence>
<organism evidence="2 3">
    <name type="scientific">Halosimplex carlsbadense 2-9-1</name>
    <dbReference type="NCBI Taxonomy" id="797114"/>
    <lineage>
        <taxon>Archaea</taxon>
        <taxon>Methanobacteriati</taxon>
        <taxon>Methanobacteriota</taxon>
        <taxon>Stenosarchaea group</taxon>
        <taxon>Halobacteria</taxon>
        <taxon>Halobacteriales</taxon>
        <taxon>Haloarculaceae</taxon>
        <taxon>Halosimplex</taxon>
    </lineage>
</organism>
<dbReference type="STRING" id="797114.C475_18656"/>
<dbReference type="AlphaFoldDB" id="M0CI73"/>
<gene>
    <name evidence="2" type="ORF">C475_18656</name>
</gene>
<dbReference type="EMBL" id="AOIU01000039">
    <property type="protein sequence ID" value="ELZ21574.1"/>
    <property type="molecule type" value="Genomic_DNA"/>
</dbReference>
<name>M0CI73_9EURY</name>
<dbReference type="OrthoDB" id="30861at2157"/>
<dbReference type="Proteomes" id="UP000011626">
    <property type="component" value="Unassembled WGS sequence"/>
</dbReference>
<keyword evidence="3" id="KW-1185">Reference proteome</keyword>
<feature type="compositionally biased region" description="Basic and acidic residues" evidence="1">
    <location>
        <begin position="82"/>
        <end position="94"/>
    </location>
</feature>
<comment type="caution">
    <text evidence="2">The sequence shown here is derived from an EMBL/GenBank/DDBJ whole genome shotgun (WGS) entry which is preliminary data.</text>
</comment>
<evidence type="ECO:0000313" key="2">
    <source>
        <dbReference type="EMBL" id="ELZ21574.1"/>
    </source>
</evidence>
<feature type="compositionally biased region" description="Acidic residues" evidence="1">
    <location>
        <begin position="1"/>
        <end position="14"/>
    </location>
</feature>
<sequence length="180" mass="20556">MTSTDDSTETDSENGELLHTGTIEDGHTYVPRQIIEDLDLEEDGLIRWYLTEDGDVSIEFDHQRTGVFDDDDMKAPMGGDALETHDLAGEESRSAGRGMLVDDDVPEEKREEVAQELERRVREQRKTTEESDFSDGFGRWEDSEDLFRECPICGTEVYEGKVGGHLDQHWDEIVELVEDR</sequence>
<evidence type="ECO:0000313" key="3">
    <source>
        <dbReference type="Proteomes" id="UP000011626"/>
    </source>
</evidence>
<feature type="region of interest" description="Disordered" evidence="1">
    <location>
        <begin position="1"/>
        <end position="29"/>
    </location>
</feature>
<accession>M0CI73</accession>
<proteinExistence type="predicted"/>
<dbReference type="RefSeq" id="WP_006885396.1">
    <property type="nucleotide sequence ID" value="NZ_AOIU01000039.1"/>
</dbReference>